<gene>
    <name evidence="1" type="ordered locus">Gura_2843</name>
</gene>
<accession>A5G5E8</accession>
<organism evidence="1 2">
    <name type="scientific">Geotalea uraniireducens (strain Rf4)</name>
    <name type="common">Geobacter uraniireducens</name>
    <dbReference type="NCBI Taxonomy" id="351605"/>
    <lineage>
        <taxon>Bacteria</taxon>
        <taxon>Pseudomonadati</taxon>
        <taxon>Thermodesulfobacteriota</taxon>
        <taxon>Desulfuromonadia</taxon>
        <taxon>Geobacterales</taxon>
        <taxon>Geobacteraceae</taxon>
        <taxon>Geotalea</taxon>
    </lineage>
</organism>
<name>A5G5E8_GEOUR</name>
<evidence type="ECO:0000313" key="1">
    <source>
        <dbReference type="EMBL" id="ABQ27016.1"/>
    </source>
</evidence>
<keyword evidence="2" id="KW-1185">Reference proteome</keyword>
<reference evidence="1 2" key="1">
    <citation type="submission" date="2007-05" db="EMBL/GenBank/DDBJ databases">
        <title>Complete sequence of Geobacter uraniireducens Rf4.</title>
        <authorList>
            <consortium name="US DOE Joint Genome Institute"/>
            <person name="Copeland A."/>
            <person name="Lucas S."/>
            <person name="Lapidus A."/>
            <person name="Barry K."/>
            <person name="Detter J.C."/>
            <person name="Glavina del Rio T."/>
            <person name="Hammon N."/>
            <person name="Israni S."/>
            <person name="Dalin E."/>
            <person name="Tice H."/>
            <person name="Pitluck S."/>
            <person name="Chertkov O."/>
            <person name="Brettin T."/>
            <person name="Bruce D."/>
            <person name="Han C."/>
            <person name="Schmutz J."/>
            <person name="Larimer F."/>
            <person name="Land M."/>
            <person name="Hauser L."/>
            <person name="Kyrpides N."/>
            <person name="Mikhailova N."/>
            <person name="Shelobolina E."/>
            <person name="Aklujkar M."/>
            <person name="Lovley D."/>
            <person name="Richardson P."/>
        </authorList>
    </citation>
    <scope>NUCLEOTIDE SEQUENCE [LARGE SCALE GENOMIC DNA]</scope>
    <source>
        <strain evidence="1 2">Rf4</strain>
    </source>
</reference>
<evidence type="ECO:0000313" key="2">
    <source>
        <dbReference type="Proteomes" id="UP000006695"/>
    </source>
</evidence>
<proteinExistence type="predicted"/>
<dbReference type="OrthoDB" id="5763904at2"/>
<dbReference type="EMBL" id="CP000698">
    <property type="protein sequence ID" value="ABQ27016.1"/>
    <property type="molecule type" value="Genomic_DNA"/>
</dbReference>
<protein>
    <submittedName>
        <fullName evidence="1">Uncharacterized protein</fullName>
    </submittedName>
</protein>
<dbReference type="HOGENOM" id="CLU_1364031_0_0_7"/>
<dbReference type="AlphaFoldDB" id="A5G5E8"/>
<dbReference type="Proteomes" id="UP000006695">
    <property type="component" value="Chromosome"/>
</dbReference>
<sequence length="193" mass="21896">MRRLVYIPIIHTEVDMGSLSEDVRNEFLARYGKSKWLEHLRLISQLWDTIRKRLLAMPLDYARTKLYQDGLPVCGKESDIVQELAGMGSRNHMLLMELVEKGAAIIGTEDPNLLLEEHRKIKAIIAEPGARGGKGRLDAFRSNSNGLLAKRDEFIAKRISDTLEEGETGVLFIGAMHKVEKRLPKDIKVIYLT</sequence>
<dbReference type="STRING" id="351605.Gura_2843"/>
<dbReference type="KEGG" id="gur:Gura_2843"/>
<dbReference type="RefSeq" id="WP_011939690.1">
    <property type="nucleotide sequence ID" value="NC_009483.1"/>
</dbReference>